<dbReference type="AlphaFoldDB" id="A0A367G0R6"/>
<evidence type="ECO:0000313" key="2">
    <source>
        <dbReference type="Proteomes" id="UP000253208"/>
    </source>
</evidence>
<dbReference type="RefSeq" id="WP_114002136.1">
    <property type="nucleotide sequence ID" value="NZ_PSQG01000011.1"/>
</dbReference>
<proteinExistence type="predicted"/>
<sequence>MSNANISNANISNANISNANILNANILNVNISNTNIMCKYNMRNDIGCKFLYDKILIKIYDIIGKI</sequence>
<dbReference type="EMBL" id="PSQG01000011">
    <property type="protein sequence ID" value="RCH43793.1"/>
    <property type="molecule type" value="Genomic_DNA"/>
</dbReference>
<evidence type="ECO:0008006" key="3">
    <source>
        <dbReference type="Google" id="ProtNLM"/>
    </source>
</evidence>
<organism evidence="1 2">
    <name type="scientific">Blautia obeum</name>
    <dbReference type="NCBI Taxonomy" id="40520"/>
    <lineage>
        <taxon>Bacteria</taxon>
        <taxon>Bacillati</taxon>
        <taxon>Bacillota</taxon>
        <taxon>Clostridia</taxon>
        <taxon>Lachnospirales</taxon>
        <taxon>Lachnospiraceae</taxon>
        <taxon>Blautia</taxon>
    </lineage>
</organism>
<accession>A0A367G0R6</accession>
<protein>
    <recommendedName>
        <fullName evidence="3">Pentapeptide repeat-containing protein</fullName>
    </recommendedName>
</protein>
<dbReference type="Proteomes" id="UP000253208">
    <property type="component" value="Unassembled WGS sequence"/>
</dbReference>
<dbReference type="InterPro" id="IPR001646">
    <property type="entry name" value="5peptide_repeat"/>
</dbReference>
<dbReference type="Pfam" id="PF00805">
    <property type="entry name" value="Pentapeptide"/>
    <property type="match status" value="1"/>
</dbReference>
<dbReference type="SUPFAM" id="SSF141571">
    <property type="entry name" value="Pentapeptide repeat-like"/>
    <property type="match status" value="1"/>
</dbReference>
<reference evidence="1 2" key="1">
    <citation type="submission" date="2018-02" db="EMBL/GenBank/DDBJ databases">
        <title>Complete genome sequencing of Faecalibacterium prausnitzii strains isolated from the human gut.</title>
        <authorList>
            <person name="Fitzgerald B.C."/>
            <person name="Shkoporov A.N."/>
            <person name="Ross P.R."/>
            <person name="Hill C."/>
        </authorList>
    </citation>
    <scope>NUCLEOTIDE SEQUENCE [LARGE SCALE GENOMIC DNA]</scope>
    <source>
        <strain evidence="1 2">APC942/31-1</strain>
    </source>
</reference>
<gene>
    <name evidence="1" type="ORF">C4886_08830</name>
</gene>
<evidence type="ECO:0000313" key="1">
    <source>
        <dbReference type="EMBL" id="RCH43793.1"/>
    </source>
</evidence>
<comment type="caution">
    <text evidence="1">The sequence shown here is derived from an EMBL/GenBank/DDBJ whole genome shotgun (WGS) entry which is preliminary data.</text>
</comment>
<name>A0A367G0R6_9FIRM</name>
<dbReference type="Gene3D" id="2.160.20.80">
    <property type="entry name" value="E3 ubiquitin-protein ligase SopA"/>
    <property type="match status" value="1"/>
</dbReference>